<keyword evidence="11" id="KW-0966">Cell projection</keyword>
<keyword evidence="11" id="KW-0282">Flagellum</keyword>
<evidence type="ECO:0000256" key="10">
    <source>
        <dbReference type="RuleBase" id="RU364125"/>
    </source>
</evidence>
<evidence type="ECO:0000313" key="12">
    <source>
        <dbReference type="Proteomes" id="UP000647424"/>
    </source>
</evidence>
<comment type="function">
    <text evidence="1 10">Controls the rotational direction of flagella during chemotaxis.</text>
</comment>
<keyword evidence="4" id="KW-1003">Cell membrane</keyword>
<dbReference type="RefSeq" id="WP_191817429.1">
    <property type="nucleotide sequence ID" value="NZ_JACYFT010000001.1"/>
</dbReference>
<evidence type="ECO:0000256" key="5">
    <source>
        <dbReference type="ARBA" id="ARBA00022500"/>
    </source>
</evidence>
<name>A0A927FE42_9BURK</name>
<evidence type="ECO:0000256" key="1">
    <source>
        <dbReference type="ARBA" id="ARBA00002254"/>
    </source>
</evidence>
<keyword evidence="11" id="KW-0969">Cilium</keyword>
<keyword evidence="8 10" id="KW-1133">Transmembrane helix</keyword>
<dbReference type="Pfam" id="PF03748">
    <property type="entry name" value="FliL"/>
    <property type="match status" value="1"/>
</dbReference>
<sequence>MADEEIEVEEKKKSPLIKIIIFAVVGILVLAGTVVGTMFVTGFFDKKDSSAVEARLAELEAAASAAKAASEAIPQKVTKDSPELTRFENSYMDLEKPLVSNMMNSRKVMQVNVSIMTHYDERVFKNVKKHEVALRSVALDVMRQQTDAELNTPEFRKELANKIRDAMNKTLEKYEDFGGIEEIFFSSFVVQ</sequence>
<accession>A0A927FE42</accession>
<comment type="subcellular location">
    <subcellularLocation>
        <location evidence="10">Cell inner membrane</location>
    </subcellularLocation>
    <subcellularLocation>
        <location evidence="2">Cell membrane</location>
        <topology evidence="2">Single-pass membrane protein</topology>
    </subcellularLocation>
</comment>
<evidence type="ECO:0000256" key="9">
    <source>
        <dbReference type="ARBA" id="ARBA00023136"/>
    </source>
</evidence>
<protein>
    <recommendedName>
        <fullName evidence="10">Flagellar protein FliL</fullName>
    </recommendedName>
</protein>
<keyword evidence="12" id="KW-1185">Reference proteome</keyword>
<comment type="similarity">
    <text evidence="3 10">Belongs to the FliL family.</text>
</comment>
<keyword evidence="5 10" id="KW-0145">Chemotaxis</keyword>
<dbReference type="GO" id="GO:0006935">
    <property type="term" value="P:chemotaxis"/>
    <property type="evidence" value="ECO:0007669"/>
    <property type="project" value="UniProtKB-KW"/>
</dbReference>
<keyword evidence="9 10" id="KW-0472">Membrane</keyword>
<evidence type="ECO:0000256" key="7">
    <source>
        <dbReference type="ARBA" id="ARBA00022779"/>
    </source>
</evidence>
<evidence type="ECO:0000256" key="3">
    <source>
        <dbReference type="ARBA" id="ARBA00008281"/>
    </source>
</evidence>
<dbReference type="GO" id="GO:0009425">
    <property type="term" value="C:bacterial-type flagellum basal body"/>
    <property type="evidence" value="ECO:0007669"/>
    <property type="project" value="InterPro"/>
</dbReference>
<keyword evidence="6 10" id="KW-0812">Transmembrane</keyword>
<evidence type="ECO:0000256" key="6">
    <source>
        <dbReference type="ARBA" id="ARBA00022692"/>
    </source>
</evidence>
<dbReference type="EMBL" id="JACYFT010000001">
    <property type="protein sequence ID" value="MBD8048917.1"/>
    <property type="molecule type" value="Genomic_DNA"/>
</dbReference>
<evidence type="ECO:0000313" key="11">
    <source>
        <dbReference type="EMBL" id="MBD8048917.1"/>
    </source>
</evidence>
<feature type="transmembrane region" description="Helical" evidence="10">
    <location>
        <begin position="20"/>
        <end position="44"/>
    </location>
</feature>
<organism evidence="11 12">
    <name type="scientific">Limnohabitans radicicola</name>
    <dbReference type="NCBI Taxonomy" id="2771427"/>
    <lineage>
        <taxon>Bacteria</taxon>
        <taxon>Pseudomonadati</taxon>
        <taxon>Pseudomonadota</taxon>
        <taxon>Betaproteobacteria</taxon>
        <taxon>Burkholderiales</taxon>
        <taxon>Comamonadaceae</taxon>
        <taxon>Limnohabitans</taxon>
    </lineage>
</organism>
<evidence type="ECO:0000256" key="8">
    <source>
        <dbReference type="ARBA" id="ARBA00022989"/>
    </source>
</evidence>
<evidence type="ECO:0000256" key="2">
    <source>
        <dbReference type="ARBA" id="ARBA00004162"/>
    </source>
</evidence>
<evidence type="ECO:0000256" key="4">
    <source>
        <dbReference type="ARBA" id="ARBA00022475"/>
    </source>
</evidence>
<keyword evidence="10" id="KW-0997">Cell inner membrane</keyword>
<comment type="caution">
    <text evidence="11">The sequence shown here is derived from an EMBL/GenBank/DDBJ whole genome shotgun (WGS) entry which is preliminary data.</text>
</comment>
<dbReference type="AlphaFoldDB" id="A0A927FE42"/>
<proteinExistence type="inferred from homology"/>
<dbReference type="PANTHER" id="PTHR35091">
    <property type="entry name" value="FLAGELLAR PROTEIN FLIL"/>
    <property type="match status" value="1"/>
</dbReference>
<dbReference type="InterPro" id="IPR005503">
    <property type="entry name" value="FliL"/>
</dbReference>
<dbReference type="PANTHER" id="PTHR35091:SF2">
    <property type="entry name" value="FLAGELLAR PROTEIN FLIL"/>
    <property type="match status" value="1"/>
</dbReference>
<dbReference type="Proteomes" id="UP000647424">
    <property type="component" value="Unassembled WGS sequence"/>
</dbReference>
<gene>
    <name evidence="11" type="ORF">IC609_00050</name>
</gene>
<dbReference type="GO" id="GO:0071978">
    <property type="term" value="P:bacterial-type flagellum-dependent swarming motility"/>
    <property type="evidence" value="ECO:0007669"/>
    <property type="project" value="TreeGrafter"/>
</dbReference>
<keyword evidence="7 10" id="KW-0283">Flagellar rotation</keyword>
<reference evidence="11" key="1">
    <citation type="submission" date="2020-09" db="EMBL/GenBank/DDBJ databases">
        <title>Genome seq and assembly of Limnohabitants sp.</title>
        <authorList>
            <person name="Chhetri G."/>
        </authorList>
    </citation>
    <scope>NUCLEOTIDE SEQUENCE</scope>
    <source>
        <strain evidence="11">JUR4</strain>
    </source>
</reference>
<dbReference type="GO" id="GO:0005886">
    <property type="term" value="C:plasma membrane"/>
    <property type="evidence" value="ECO:0007669"/>
    <property type="project" value="UniProtKB-SubCell"/>
</dbReference>